<dbReference type="InParanoid" id="H1XZ20"/>
<dbReference type="HOGENOM" id="CLU_1841424_0_0_0"/>
<dbReference type="PaxDb" id="880073-Calab_2481"/>
<dbReference type="Proteomes" id="UP000004671">
    <property type="component" value="Chromosome"/>
</dbReference>
<name>H1XZ20_CALAY</name>
<evidence type="ECO:0000313" key="1">
    <source>
        <dbReference type="EMBL" id="EHO42091.1"/>
    </source>
</evidence>
<organism evidence="1 2">
    <name type="scientific">Caldithrix abyssi DSM 13497</name>
    <dbReference type="NCBI Taxonomy" id="880073"/>
    <lineage>
        <taxon>Bacteria</taxon>
        <taxon>Pseudomonadati</taxon>
        <taxon>Calditrichota</taxon>
        <taxon>Calditrichia</taxon>
        <taxon>Calditrichales</taxon>
        <taxon>Calditrichaceae</taxon>
        <taxon>Caldithrix</taxon>
    </lineage>
</organism>
<keyword evidence="2" id="KW-1185">Reference proteome</keyword>
<dbReference type="AlphaFoldDB" id="H1XZ20"/>
<gene>
    <name evidence="1" type="ORF">Calab_2481</name>
</gene>
<accession>H1XZ20</accession>
<proteinExistence type="predicted"/>
<sequence length="139" mass="15780">MRLHSSLTAYEKECGNLFGMKAISPLTERSRSERHDRKFNRALRLRSGHVFPRSLSEADVSGLPEKTQPCPAATLRARISPLTERSRSERRDRKFNRALRLRSGHVFPRSLSEAEVSGMTEKLQPCPSAALRARIFPAH</sequence>
<evidence type="ECO:0000313" key="2">
    <source>
        <dbReference type="Proteomes" id="UP000004671"/>
    </source>
</evidence>
<dbReference type="EMBL" id="CM001402">
    <property type="protein sequence ID" value="EHO42091.1"/>
    <property type="molecule type" value="Genomic_DNA"/>
</dbReference>
<reference evidence="1 2" key="1">
    <citation type="submission" date="2011-09" db="EMBL/GenBank/DDBJ databases">
        <title>The permanent draft genome of Caldithrix abyssi DSM 13497.</title>
        <authorList>
            <consortium name="US DOE Joint Genome Institute (JGI-PGF)"/>
            <person name="Lucas S."/>
            <person name="Han J."/>
            <person name="Lapidus A."/>
            <person name="Bruce D."/>
            <person name="Goodwin L."/>
            <person name="Pitluck S."/>
            <person name="Peters L."/>
            <person name="Kyrpides N."/>
            <person name="Mavromatis K."/>
            <person name="Ivanova N."/>
            <person name="Mikhailova N."/>
            <person name="Chertkov O."/>
            <person name="Detter J.C."/>
            <person name="Tapia R."/>
            <person name="Han C."/>
            <person name="Land M."/>
            <person name="Hauser L."/>
            <person name="Markowitz V."/>
            <person name="Cheng J.-F."/>
            <person name="Hugenholtz P."/>
            <person name="Woyke T."/>
            <person name="Wu D."/>
            <person name="Spring S."/>
            <person name="Brambilla E."/>
            <person name="Klenk H.-P."/>
            <person name="Eisen J.A."/>
        </authorList>
    </citation>
    <scope>NUCLEOTIDE SEQUENCE [LARGE SCALE GENOMIC DNA]</scope>
    <source>
        <strain evidence="1 2">DSM 13497</strain>
    </source>
</reference>
<protein>
    <submittedName>
        <fullName evidence="1">Uncharacterized protein</fullName>
    </submittedName>
</protein>